<evidence type="ECO:0000259" key="9">
    <source>
        <dbReference type="PROSITE" id="PS50011"/>
    </source>
</evidence>
<dbReference type="AlphaFoldDB" id="A0A4V3SI99"/>
<keyword evidence="1" id="KW-0808">Transferase</keyword>
<dbReference type="PROSITE" id="PS00108">
    <property type="entry name" value="PROTEIN_KINASE_ST"/>
    <property type="match status" value="1"/>
</dbReference>
<dbReference type="OrthoDB" id="10252354at2759"/>
<dbReference type="InterPro" id="IPR011009">
    <property type="entry name" value="Kinase-like_dom_sf"/>
</dbReference>
<dbReference type="InterPro" id="IPR000719">
    <property type="entry name" value="Prot_kinase_dom"/>
</dbReference>
<feature type="compositionally biased region" description="Pro residues" evidence="8">
    <location>
        <begin position="45"/>
        <end position="60"/>
    </location>
</feature>
<feature type="region of interest" description="Disordered" evidence="8">
    <location>
        <begin position="1"/>
        <end position="94"/>
    </location>
</feature>
<dbReference type="InterPro" id="IPR008271">
    <property type="entry name" value="Ser/Thr_kinase_AS"/>
</dbReference>
<name>A0A4V3SI99_9PEZI</name>
<evidence type="ECO:0000256" key="6">
    <source>
        <dbReference type="PROSITE-ProRule" id="PRU10141"/>
    </source>
</evidence>
<dbReference type="FunFam" id="1.10.510.10:FF:000263">
    <property type="entry name" value="MAP kinase skh1/pek1"/>
    <property type="match status" value="1"/>
</dbReference>
<accession>A0A4V3SI99</accession>
<dbReference type="EMBL" id="ML220134">
    <property type="protein sequence ID" value="TGZ79194.1"/>
    <property type="molecule type" value="Genomic_DNA"/>
</dbReference>
<feature type="domain" description="Protein kinase" evidence="9">
    <location>
        <begin position="163"/>
        <end position="435"/>
    </location>
</feature>
<keyword evidence="3 10" id="KW-0418">Kinase</keyword>
<dbReference type="Pfam" id="PF00069">
    <property type="entry name" value="Pkinase"/>
    <property type="match status" value="1"/>
</dbReference>
<evidence type="ECO:0000256" key="1">
    <source>
        <dbReference type="ARBA" id="ARBA00022679"/>
    </source>
</evidence>
<evidence type="ECO:0000313" key="10">
    <source>
        <dbReference type="EMBL" id="TGZ79194.1"/>
    </source>
</evidence>
<dbReference type="SUPFAM" id="SSF56112">
    <property type="entry name" value="Protein kinase-like (PK-like)"/>
    <property type="match status" value="1"/>
</dbReference>
<dbReference type="PANTHER" id="PTHR47448:SF5">
    <property type="entry name" value="MITOGEN-ACTIVATED PROTEIN KINASE KINAE MKK2"/>
    <property type="match status" value="1"/>
</dbReference>
<organism evidence="10 11">
    <name type="scientific">Ascodesmis nigricans</name>
    <dbReference type="NCBI Taxonomy" id="341454"/>
    <lineage>
        <taxon>Eukaryota</taxon>
        <taxon>Fungi</taxon>
        <taxon>Dikarya</taxon>
        <taxon>Ascomycota</taxon>
        <taxon>Pezizomycotina</taxon>
        <taxon>Pezizomycetes</taxon>
        <taxon>Pezizales</taxon>
        <taxon>Ascodesmidaceae</taxon>
        <taxon>Ascodesmis</taxon>
    </lineage>
</organism>
<dbReference type="GO" id="GO:0004674">
    <property type="term" value="F:protein serine/threonine kinase activity"/>
    <property type="evidence" value="ECO:0007669"/>
    <property type="project" value="UniProtKB-KW"/>
</dbReference>
<dbReference type="InterPro" id="IPR050915">
    <property type="entry name" value="MAP_kinase_kinase"/>
</dbReference>
<evidence type="ECO:0000256" key="4">
    <source>
        <dbReference type="ARBA" id="ARBA00022840"/>
    </source>
</evidence>
<dbReference type="PROSITE" id="PS00107">
    <property type="entry name" value="PROTEIN_KINASE_ATP"/>
    <property type="match status" value="1"/>
</dbReference>
<evidence type="ECO:0000313" key="11">
    <source>
        <dbReference type="Proteomes" id="UP000298138"/>
    </source>
</evidence>
<proteinExistence type="inferred from homology"/>
<keyword evidence="11" id="KW-1185">Reference proteome</keyword>
<evidence type="ECO:0000256" key="5">
    <source>
        <dbReference type="ARBA" id="ARBA00038035"/>
    </source>
</evidence>
<protein>
    <submittedName>
        <fullName evidence="10">Kinase-like protein</fullName>
    </submittedName>
</protein>
<keyword evidence="2 6" id="KW-0547">Nucleotide-binding</keyword>
<dbReference type="InParanoid" id="A0A4V3SI99"/>
<evidence type="ECO:0000256" key="7">
    <source>
        <dbReference type="RuleBase" id="RU000304"/>
    </source>
</evidence>
<feature type="binding site" evidence="6">
    <location>
        <position position="192"/>
    </location>
    <ligand>
        <name>ATP</name>
        <dbReference type="ChEBI" id="CHEBI:30616"/>
    </ligand>
</feature>
<keyword evidence="7" id="KW-0723">Serine/threonine-protein kinase</keyword>
<reference evidence="10 11" key="1">
    <citation type="submission" date="2019-04" db="EMBL/GenBank/DDBJ databases">
        <title>Comparative genomics and transcriptomics to analyze fruiting body development in filamentous ascomycetes.</title>
        <authorList>
            <consortium name="DOE Joint Genome Institute"/>
            <person name="Lutkenhaus R."/>
            <person name="Traeger S."/>
            <person name="Breuer J."/>
            <person name="Kuo A."/>
            <person name="Lipzen A."/>
            <person name="Pangilinan J."/>
            <person name="Dilworth D."/>
            <person name="Sandor L."/>
            <person name="Poggeler S."/>
            <person name="Barry K."/>
            <person name="Grigoriev I.V."/>
            <person name="Nowrousian M."/>
        </authorList>
    </citation>
    <scope>NUCLEOTIDE SEQUENCE [LARGE SCALE GENOMIC DNA]</scope>
    <source>
        <strain evidence="10 11">CBS 389.68</strain>
    </source>
</reference>
<dbReference type="SMART" id="SM00220">
    <property type="entry name" value="S_TKc"/>
    <property type="match status" value="1"/>
</dbReference>
<comment type="similarity">
    <text evidence="5">Belongs to the protein kinase superfamily. STE Ser/Thr protein kinase family. MAP kinase kinase subfamily.</text>
</comment>
<evidence type="ECO:0000256" key="8">
    <source>
        <dbReference type="SAM" id="MobiDB-lite"/>
    </source>
</evidence>
<dbReference type="InterPro" id="IPR017441">
    <property type="entry name" value="Protein_kinase_ATP_BS"/>
</dbReference>
<keyword evidence="4 6" id="KW-0067">ATP-binding</keyword>
<dbReference type="PANTHER" id="PTHR47448">
    <property type="entry name" value="DUAL SPECIFICITY MITOGEN-ACTIVATED PROTEIN KINASE KINASE DSOR1-LIKE PROTEIN"/>
    <property type="match status" value="1"/>
</dbReference>
<dbReference type="FunCoup" id="A0A4V3SI99">
    <property type="interactions" value="556"/>
</dbReference>
<evidence type="ECO:0000256" key="2">
    <source>
        <dbReference type="ARBA" id="ARBA00022741"/>
    </source>
</evidence>
<feature type="compositionally biased region" description="Low complexity" evidence="8">
    <location>
        <begin position="85"/>
        <end position="94"/>
    </location>
</feature>
<dbReference type="GO" id="GO:0005524">
    <property type="term" value="F:ATP binding"/>
    <property type="evidence" value="ECO:0007669"/>
    <property type="project" value="UniProtKB-UniRule"/>
</dbReference>
<dbReference type="Proteomes" id="UP000298138">
    <property type="component" value="Unassembled WGS sequence"/>
</dbReference>
<dbReference type="Gene3D" id="3.30.200.20">
    <property type="entry name" value="Phosphorylase Kinase, domain 1"/>
    <property type="match status" value="1"/>
</dbReference>
<dbReference type="Gene3D" id="1.10.510.10">
    <property type="entry name" value="Transferase(Phosphotransferase) domain 1"/>
    <property type="match status" value="1"/>
</dbReference>
<sequence>MTSPAPPQLSSPAPLMRPAVNQPTLMSRHTAGRAPRLGLSIPHTGPSPAPPAAGPVPGRGPPKLRLATPGNTNGIMGPPDHKRQGSISQAQPSSAASQYSALSFAMGLRNQVKNSPDAMQQELNGGRGGGDDEKKYTSEDFERMDVKELPIEGWSVVGASGRIVEIGTLGEGAGGAVTKCILKGGKTVFALKIITSDPTPEVRKQIFRELNFNRECSSPYICEYYGAFQSRENGTISIAMEFCEGGSLDSIYREVKKLGGRTGEKVLGKIAKGVLEGLTYLSGRKIIHRDIKPSNILLTRSGQVKLCDFGVSGELIGSKGNADTFIGTSYYMAPERIQGLSYTITSDVWSLGVTLLEVAQHRFPFGNHDDGNDHARHGLIDLLTYIVRQPIPELKDEPELGIRWSENFKYFIACCLEKDTARRASPWRMLDHPWIMEIKNKKVNMANFLAQVWDWK</sequence>
<gene>
    <name evidence="10" type="ORF">EX30DRAFT_120074</name>
</gene>
<dbReference type="STRING" id="341454.A0A4V3SI99"/>
<dbReference type="PROSITE" id="PS50011">
    <property type="entry name" value="PROTEIN_KINASE_DOM"/>
    <property type="match status" value="1"/>
</dbReference>
<dbReference type="GO" id="GO:0000165">
    <property type="term" value="P:MAPK cascade"/>
    <property type="evidence" value="ECO:0007669"/>
    <property type="project" value="UniProtKB-ARBA"/>
</dbReference>
<evidence type="ECO:0000256" key="3">
    <source>
        <dbReference type="ARBA" id="ARBA00022777"/>
    </source>
</evidence>